<keyword evidence="3" id="KW-1185">Reference proteome</keyword>
<keyword evidence="1" id="KW-1133">Transmembrane helix</keyword>
<dbReference type="EMBL" id="QKWP01000382">
    <property type="protein sequence ID" value="RIB21061.1"/>
    <property type="molecule type" value="Genomic_DNA"/>
</dbReference>
<feature type="transmembrane region" description="Helical" evidence="1">
    <location>
        <begin position="40"/>
        <end position="63"/>
    </location>
</feature>
<organism evidence="2 3">
    <name type="scientific">Gigaspora rosea</name>
    <dbReference type="NCBI Taxonomy" id="44941"/>
    <lineage>
        <taxon>Eukaryota</taxon>
        <taxon>Fungi</taxon>
        <taxon>Fungi incertae sedis</taxon>
        <taxon>Mucoromycota</taxon>
        <taxon>Glomeromycotina</taxon>
        <taxon>Glomeromycetes</taxon>
        <taxon>Diversisporales</taxon>
        <taxon>Gigasporaceae</taxon>
        <taxon>Gigaspora</taxon>
    </lineage>
</organism>
<comment type="caution">
    <text evidence="2">The sequence shown here is derived from an EMBL/GenBank/DDBJ whole genome shotgun (WGS) entry which is preliminary data.</text>
</comment>
<gene>
    <name evidence="2" type="ORF">C2G38_2034714</name>
</gene>
<keyword evidence="1" id="KW-0812">Transmembrane</keyword>
<reference evidence="2 3" key="1">
    <citation type="submission" date="2018-06" db="EMBL/GenBank/DDBJ databases">
        <title>Comparative genomics reveals the genomic features of Rhizophagus irregularis, R. cerebriforme, R. diaphanum and Gigaspora rosea, and their symbiotic lifestyle signature.</title>
        <authorList>
            <person name="Morin E."/>
            <person name="San Clemente H."/>
            <person name="Chen E.C.H."/>
            <person name="De La Providencia I."/>
            <person name="Hainaut M."/>
            <person name="Kuo A."/>
            <person name="Kohler A."/>
            <person name="Murat C."/>
            <person name="Tang N."/>
            <person name="Roy S."/>
            <person name="Loubradou J."/>
            <person name="Henrissat B."/>
            <person name="Grigoriev I.V."/>
            <person name="Corradi N."/>
            <person name="Roux C."/>
            <person name="Martin F.M."/>
        </authorList>
    </citation>
    <scope>NUCLEOTIDE SEQUENCE [LARGE SCALE GENOMIC DNA]</scope>
    <source>
        <strain evidence="2 3">DAOM 194757</strain>
    </source>
</reference>
<feature type="transmembrane region" description="Helical" evidence="1">
    <location>
        <begin position="75"/>
        <end position="95"/>
    </location>
</feature>
<protein>
    <submittedName>
        <fullName evidence="2">Uncharacterized protein</fullName>
    </submittedName>
</protein>
<evidence type="ECO:0000313" key="3">
    <source>
        <dbReference type="Proteomes" id="UP000266673"/>
    </source>
</evidence>
<proteinExistence type="predicted"/>
<dbReference type="Proteomes" id="UP000266673">
    <property type="component" value="Unassembled WGS sequence"/>
</dbReference>
<name>A0A397VGV8_9GLOM</name>
<sequence>MSLPIVPCLKSLSHNTTVCVENRQYNCLCRHNLRIASKDFVAFGAVFGVVVSIVDTTSGRFYYFCMLCFLASDMIVKVFIGGAFVVVPLCQYNFCSEVSMKFF</sequence>
<keyword evidence="1" id="KW-0472">Membrane</keyword>
<evidence type="ECO:0000256" key="1">
    <source>
        <dbReference type="SAM" id="Phobius"/>
    </source>
</evidence>
<accession>A0A397VGV8</accession>
<dbReference type="AlphaFoldDB" id="A0A397VGV8"/>
<evidence type="ECO:0000313" key="2">
    <source>
        <dbReference type="EMBL" id="RIB21061.1"/>
    </source>
</evidence>